<dbReference type="AlphaFoldDB" id="A0A9Q1BTR7"/>
<dbReference type="InterPro" id="IPR020846">
    <property type="entry name" value="MFS_dom"/>
</dbReference>
<dbReference type="Pfam" id="PF00083">
    <property type="entry name" value="Sugar_tr"/>
    <property type="match status" value="1"/>
</dbReference>
<feature type="transmembrane region" description="Helical" evidence="6">
    <location>
        <begin position="148"/>
        <end position="167"/>
    </location>
</feature>
<evidence type="ECO:0000256" key="5">
    <source>
        <dbReference type="SAM" id="MobiDB-lite"/>
    </source>
</evidence>
<evidence type="ECO:0000256" key="6">
    <source>
        <dbReference type="SAM" id="Phobius"/>
    </source>
</evidence>
<feature type="transmembrane region" description="Helical" evidence="6">
    <location>
        <begin position="468"/>
        <end position="488"/>
    </location>
</feature>
<feature type="transmembrane region" description="Helical" evidence="6">
    <location>
        <begin position="16"/>
        <end position="36"/>
    </location>
</feature>
<comment type="caution">
    <text evidence="8">The sequence shown here is derived from an EMBL/GenBank/DDBJ whole genome shotgun (WGS) entry which is preliminary data.</text>
</comment>
<keyword evidence="2 6" id="KW-0812">Transmembrane</keyword>
<dbReference type="OrthoDB" id="3936150at2759"/>
<evidence type="ECO:0000313" key="8">
    <source>
        <dbReference type="EMBL" id="KAJ8032510.1"/>
    </source>
</evidence>
<dbReference type="CDD" id="cd17317">
    <property type="entry name" value="MFS_SLC22"/>
    <property type="match status" value="1"/>
</dbReference>
<feature type="transmembrane region" description="Helical" evidence="6">
    <location>
        <begin position="205"/>
        <end position="226"/>
    </location>
</feature>
<dbReference type="PANTHER" id="PTHR24064">
    <property type="entry name" value="SOLUTE CARRIER FAMILY 22 MEMBER"/>
    <property type="match status" value="1"/>
</dbReference>
<dbReference type="EMBL" id="JAIZAY010000012">
    <property type="protein sequence ID" value="KAJ8032510.1"/>
    <property type="molecule type" value="Genomic_DNA"/>
</dbReference>
<reference evidence="8" key="1">
    <citation type="submission" date="2021-10" db="EMBL/GenBank/DDBJ databases">
        <title>Tropical sea cucumber genome reveals ecological adaptation and Cuvierian tubules defense mechanism.</title>
        <authorList>
            <person name="Chen T."/>
        </authorList>
    </citation>
    <scope>NUCLEOTIDE SEQUENCE</scope>
    <source>
        <strain evidence="8">Nanhai2018</strain>
        <tissue evidence="8">Muscle</tissue>
    </source>
</reference>
<keyword evidence="4 6" id="KW-0472">Membrane</keyword>
<feature type="transmembrane region" description="Helical" evidence="6">
    <location>
        <begin position="371"/>
        <end position="391"/>
    </location>
</feature>
<evidence type="ECO:0000256" key="3">
    <source>
        <dbReference type="ARBA" id="ARBA00022989"/>
    </source>
</evidence>
<dbReference type="PROSITE" id="PS50850">
    <property type="entry name" value="MFS"/>
    <property type="match status" value="1"/>
</dbReference>
<evidence type="ECO:0000313" key="9">
    <source>
        <dbReference type="Proteomes" id="UP001152320"/>
    </source>
</evidence>
<feature type="compositionally biased region" description="Polar residues" evidence="5">
    <location>
        <begin position="296"/>
        <end position="309"/>
    </location>
</feature>
<feature type="transmembrane region" description="Helical" evidence="6">
    <location>
        <begin position="434"/>
        <end position="456"/>
    </location>
</feature>
<dbReference type="InterPro" id="IPR036259">
    <property type="entry name" value="MFS_trans_sf"/>
</dbReference>
<proteinExistence type="predicted"/>
<feature type="region of interest" description="Disordered" evidence="5">
    <location>
        <begin position="548"/>
        <end position="581"/>
    </location>
</feature>
<dbReference type="Gene3D" id="1.20.1250.20">
    <property type="entry name" value="MFS general substrate transporter like domains"/>
    <property type="match status" value="1"/>
</dbReference>
<dbReference type="SUPFAM" id="SSF103473">
    <property type="entry name" value="MFS general substrate transporter"/>
    <property type="match status" value="1"/>
</dbReference>
<dbReference type="GO" id="GO:0016020">
    <property type="term" value="C:membrane"/>
    <property type="evidence" value="ECO:0007669"/>
    <property type="project" value="UniProtKB-SubCell"/>
</dbReference>
<gene>
    <name evidence="8" type="ORF">HOLleu_26056</name>
</gene>
<organism evidence="8 9">
    <name type="scientific">Holothuria leucospilota</name>
    <name type="common">Black long sea cucumber</name>
    <name type="synonym">Mertensiothuria leucospilota</name>
    <dbReference type="NCBI Taxonomy" id="206669"/>
    <lineage>
        <taxon>Eukaryota</taxon>
        <taxon>Metazoa</taxon>
        <taxon>Echinodermata</taxon>
        <taxon>Eleutherozoa</taxon>
        <taxon>Echinozoa</taxon>
        <taxon>Holothuroidea</taxon>
        <taxon>Aspidochirotacea</taxon>
        <taxon>Aspidochirotida</taxon>
        <taxon>Holothuriidae</taxon>
        <taxon>Holothuria</taxon>
    </lineage>
</organism>
<keyword evidence="3 6" id="KW-1133">Transmembrane helix</keyword>
<keyword evidence="9" id="KW-1185">Reference proteome</keyword>
<dbReference type="InterPro" id="IPR005828">
    <property type="entry name" value="MFS_sugar_transport-like"/>
</dbReference>
<name>A0A9Q1BTR7_HOLLE</name>
<feature type="transmembrane region" description="Helical" evidence="6">
    <location>
        <begin position="340"/>
        <end position="359"/>
    </location>
</feature>
<feature type="transmembrane region" description="Helical" evidence="6">
    <location>
        <begin position="398"/>
        <end position="422"/>
    </location>
</feature>
<feature type="domain" description="Major facilitator superfamily (MFS) profile" evidence="7">
    <location>
        <begin position="20"/>
        <end position="520"/>
    </location>
</feature>
<protein>
    <submittedName>
        <fullName evidence="8">Solute carrier family 22 member 21</fullName>
    </submittedName>
</protein>
<dbReference type="GO" id="GO:0022857">
    <property type="term" value="F:transmembrane transporter activity"/>
    <property type="evidence" value="ECO:0007669"/>
    <property type="project" value="InterPro"/>
</dbReference>
<feature type="region of interest" description="Disordered" evidence="5">
    <location>
        <begin position="290"/>
        <end position="320"/>
    </location>
</feature>
<evidence type="ECO:0000256" key="1">
    <source>
        <dbReference type="ARBA" id="ARBA00004141"/>
    </source>
</evidence>
<evidence type="ECO:0000259" key="7">
    <source>
        <dbReference type="PROSITE" id="PS50850"/>
    </source>
</evidence>
<feature type="compositionally biased region" description="Basic and acidic residues" evidence="5">
    <location>
        <begin position="551"/>
        <end position="569"/>
    </location>
</feature>
<feature type="transmembrane region" description="Helical" evidence="6">
    <location>
        <begin position="494"/>
        <end position="515"/>
    </location>
</feature>
<comment type="subcellular location">
    <subcellularLocation>
        <location evidence="1">Membrane</location>
        <topology evidence="1">Multi-pass membrane protein</topology>
    </subcellularLocation>
</comment>
<evidence type="ECO:0000256" key="2">
    <source>
        <dbReference type="ARBA" id="ARBA00022692"/>
    </source>
</evidence>
<sequence>MDIDEALEAVNPLGRAQMLTIFVVILANFQISFLILSVTFNAEIPPHHCALQNGRTLNESIPISDDHYFSSCKEFVNQTVSAETQACSKGWEYDTVLTGKSITSEWNLVCSQDILRDLSQTILFCGFSLGSLIAGPIADKYGRKRPTLCFLALFNIAGIALAFSPNYATFVSLRFLMGLSWKGVQVPLFTLLFENLLPRHRPTVGIIPLPVFSLGLVAMSGIAYLVRDWREFSLIMMTPSVLMMFLSWLLPESIRWLSSRGKLEKTKSALLMMAKFNKVDSPQFSLTDKSTKIPIDNSTQGVTRNQSPKVNDDSVLQEDKGSDKGQSIVLLQLFKKPTRTVTIILCWLWVSYTLGYFGFALTTGTLAGDPYVNFIFSALVELPARILPILVVKKTGNLLVMLCSFGSSGCVMIGVIILRFIIYESGDHGLEWLLTTLALLGKFFATFVFVSLFLCTTELFPTTVRNSGTGFVQLIGNFGSLSSPLLIYLDKTVYNLPFIIMASFALVAAFLCLFLPETLNMTQPETPADLQKLFETKLFLKNIKRTIQSKGGDRKSDDSEMTAKTKEGAPSRGNDNLGYEP</sequence>
<dbReference type="Proteomes" id="UP001152320">
    <property type="component" value="Chromosome 12"/>
</dbReference>
<accession>A0A9Q1BTR7</accession>
<evidence type="ECO:0000256" key="4">
    <source>
        <dbReference type="ARBA" id="ARBA00023136"/>
    </source>
</evidence>